<name>A0A4R2GSL3_9HYPH</name>
<dbReference type="NCBIfam" id="TIGR00051">
    <property type="entry name" value="YbgC/FadM family acyl-CoA thioesterase"/>
    <property type="match status" value="1"/>
</dbReference>
<keyword evidence="2 3" id="KW-0378">Hydrolase</keyword>
<dbReference type="Proteomes" id="UP000294881">
    <property type="component" value="Unassembled WGS sequence"/>
</dbReference>
<keyword evidence="4" id="KW-1185">Reference proteome</keyword>
<dbReference type="FunFam" id="3.10.129.10:FF:000004">
    <property type="entry name" value="Tol-pal system-associated acyl-CoA thioesterase"/>
    <property type="match status" value="1"/>
</dbReference>
<sequence>MNSAAENSGLEPASGVVVDGRHLLTVRVYYEDTDFSGIVYHANYLRFLERGRTESLRAIGANQSVMLAAGGLFFAVRRMTIDWKLPALMDDVLTIETRTREMRGASMIIDQRILRDGVEILTAEVRVAAIVGGKPARIPDEIRTLLGGD</sequence>
<dbReference type="PROSITE" id="PS01328">
    <property type="entry name" value="4HBCOA_THIOESTERASE"/>
    <property type="match status" value="1"/>
</dbReference>
<evidence type="ECO:0000313" key="4">
    <source>
        <dbReference type="Proteomes" id="UP000294881"/>
    </source>
</evidence>
<dbReference type="Pfam" id="PF13279">
    <property type="entry name" value="4HBT_2"/>
    <property type="match status" value="1"/>
</dbReference>
<dbReference type="CDD" id="cd00586">
    <property type="entry name" value="4HBT"/>
    <property type="match status" value="1"/>
</dbReference>
<dbReference type="Gene3D" id="3.10.129.10">
    <property type="entry name" value="Hotdog Thioesterase"/>
    <property type="match status" value="1"/>
</dbReference>
<dbReference type="PIRSF" id="PIRSF003230">
    <property type="entry name" value="YbgC"/>
    <property type="match status" value="1"/>
</dbReference>
<dbReference type="InterPro" id="IPR006684">
    <property type="entry name" value="YbgC/YbaW"/>
</dbReference>
<dbReference type="EMBL" id="SLWL01000009">
    <property type="protein sequence ID" value="TCO12468.1"/>
    <property type="molecule type" value="Genomic_DNA"/>
</dbReference>
<dbReference type="InterPro" id="IPR014166">
    <property type="entry name" value="Tol-Pal_acyl-CoA_thioesterase"/>
</dbReference>
<gene>
    <name evidence="3" type="ORF">EV666_109115</name>
</gene>
<evidence type="ECO:0000313" key="3">
    <source>
        <dbReference type="EMBL" id="TCO12468.1"/>
    </source>
</evidence>
<accession>A0A4R2GSL3</accession>
<proteinExistence type="inferred from homology"/>
<evidence type="ECO:0000256" key="2">
    <source>
        <dbReference type="ARBA" id="ARBA00022801"/>
    </source>
</evidence>
<dbReference type="SUPFAM" id="SSF54637">
    <property type="entry name" value="Thioesterase/thiol ester dehydrase-isomerase"/>
    <property type="match status" value="1"/>
</dbReference>
<dbReference type="RefSeq" id="WP_132007674.1">
    <property type="nucleotide sequence ID" value="NZ_JBHUNN010000002.1"/>
</dbReference>
<dbReference type="PANTHER" id="PTHR31793">
    <property type="entry name" value="4-HYDROXYBENZOYL-COA THIOESTERASE FAMILY MEMBER"/>
    <property type="match status" value="1"/>
</dbReference>
<dbReference type="PANTHER" id="PTHR31793:SF37">
    <property type="entry name" value="ACYL-COA THIOESTER HYDROLASE YBGC"/>
    <property type="match status" value="1"/>
</dbReference>
<dbReference type="NCBIfam" id="TIGR02799">
    <property type="entry name" value="thio_ybgC"/>
    <property type="match status" value="1"/>
</dbReference>
<comment type="caution">
    <text evidence="3">The sequence shown here is derived from an EMBL/GenBank/DDBJ whole genome shotgun (WGS) entry which is preliminary data.</text>
</comment>
<comment type="similarity">
    <text evidence="1">Belongs to the 4-hydroxybenzoyl-CoA thioesterase family.</text>
</comment>
<dbReference type="GO" id="GO:0047617">
    <property type="term" value="F:fatty acyl-CoA hydrolase activity"/>
    <property type="evidence" value="ECO:0007669"/>
    <property type="project" value="TreeGrafter"/>
</dbReference>
<organism evidence="3 4">
    <name type="scientific">Camelimonas lactis</name>
    <dbReference type="NCBI Taxonomy" id="659006"/>
    <lineage>
        <taxon>Bacteria</taxon>
        <taxon>Pseudomonadati</taxon>
        <taxon>Pseudomonadota</taxon>
        <taxon>Alphaproteobacteria</taxon>
        <taxon>Hyphomicrobiales</taxon>
        <taxon>Chelatococcaceae</taxon>
        <taxon>Camelimonas</taxon>
    </lineage>
</organism>
<dbReference type="OrthoDB" id="9808429at2"/>
<dbReference type="InterPro" id="IPR029069">
    <property type="entry name" value="HotDog_dom_sf"/>
</dbReference>
<dbReference type="InterPro" id="IPR008272">
    <property type="entry name" value="HB-CoA_thioesterase_AS"/>
</dbReference>
<evidence type="ECO:0000256" key="1">
    <source>
        <dbReference type="ARBA" id="ARBA00005953"/>
    </source>
</evidence>
<reference evidence="3 4" key="1">
    <citation type="submission" date="2019-03" db="EMBL/GenBank/DDBJ databases">
        <title>Genomic Encyclopedia of Type Strains, Phase IV (KMG-IV): sequencing the most valuable type-strain genomes for metagenomic binning, comparative biology and taxonomic classification.</title>
        <authorList>
            <person name="Goeker M."/>
        </authorList>
    </citation>
    <scope>NUCLEOTIDE SEQUENCE [LARGE SCALE GENOMIC DNA]</scope>
    <source>
        <strain evidence="3 4">DSM 22958</strain>
    </source>
</reference>
<protein>
    <submittedName>
        <fullName evidence="3">Acyl-CoA thioester hydrolase</fullName>
    </submittedName>
</protein>
<dbReference type="InterPro" id="IPR050563">
    <property type="entry name" value="4-hydroxybenzoyl-CoA_TE"/>
</dbReference>
<dbReference type="AlphaFoldDB" id="A0A4R2GSL3"/>